<feature type="region of interest" description="Disordered" evidence="2">
    <location>
        <begin position="89"/>
        <end position="114"/>
    </location>
</feature>
<evidence type="ECO:0000313" key="4">
    <source>
        <dbReference type="WBParaSite" id="PSU_v2.g3479.t1"/>
    </source>
</evidence>
<keyword evidence="3" id="KW-1185">Reference proteome</keyword>
<evidence type="ECO:0000256" key="1">
    <source>
        <dbReference type="SAM" id="Coils"/>
    </source>
</evidence>
<evidence type="ECO:0000313" key="3">
    <source>
        <dbReference type="Proteomes" id="UP000887577"/>
    </source>
</evidence>
<protein>
    <submittedName>
        <fullName evidence="4">Uncharacterized protein</fullName>
    </submittedName>
</protein>
<keyword evidence="1" id="KW-0175">Coiled coil</keyword>
<organism evidence="3 4">
    <name type="scientific">Panagrolaimus superbus</name>
    <dbReference type="NCBI Taxonomy" id="310955"/>
    <lineage>
        <taxon>Eukaryota</taxon>
        <taxon>Metazoa</taxon>
        <taxon>Ecdysozoa</taxon>
        <taxon>Nematoda</taxon>
        <taxon>Chromadorea</taxon>
        <taxon>Rhabditida</taxon>
        <taxon>Tylenchina</taxon>
        <taxon>Panagrolaimomorpha</taxon>
        <taxon>Panagrolaimoidea</taxon>
        <taxon>Panagrolaimidae</taxon>
        <taxon>Panagrolaimus</taxon>
    </lineage>
</organism>
<dbReference type="Proteomes" id="UP000887577">
    <property type="component" value="Unplaced"/>
</dbReference>
<sequence length="227" mass="26081">MDVISQFVWIILDGPHEGKTIQIKQLQIFGYSNIHSSDEDSVKRKKEQKEIDEEEKRGLNPTPQNDMDKDEESIAKLAALLSEGDNDKDDNYKIQKIPYSSDGDSLKQSEDKLGSEPLTSVRTIKNVLKEKMAKANANDKIIEATACRRGIERLEEYDERIVELKKKMSSALQHNDFDYAERYRLAMIDCRDTVFRAIHLDLLLNSEELRSLGAESKWSESGEKTRK</sequence>
<dbReference type="AlphaFoldDB" id="A0A914YRV4"/>
<feature type="region of interest" description="Disordered" evidence="2">
    <location>
        <begin position="37"/>
        <end position="70"/>
    </location>
</feature>
<evidence type="ECO:0000256" key="2">
    <source>
        <dbReference type="SAM" id="MobiDB-lite"/>
    </source>
</evidence>
<proteinExistence type="predicted"/>
<accession>A0A914YRV4</accession>
<reference evidence="4" key="1">
    <citation type="submission" date="2022-11" db="UniProtKB">
        <authorList>
            <consortium name="WormBaseParasite"/>
        </authorList>
    </citation>
    <scope>IDENTIFICATION</scope>
</reference>
<feature type="compositionally biased region" description="Basic and acidic residues" evidence="2">
    <location>
        <begin position="104"/>
        <end position="114"/>
    </location>
</feature>
<name>A0A914YRV4_9BILA</name>
<feature type="coiled-coil region" evidence="1">
    <location>
        <begin position="147"/>
        <end position="174"/>
    </location>
</feature>
<dbReference type="WBParaSite" id="PSU_v2.g3479.t1">
    <property type="protein sequence ID" value="PSU_v2.g3479.t1"/>
    <property type="gene ID" value="PSU_v2.g3479"/>
</dbReference>